<proteinExistence type="predicted"/>
<evidence type="ECO:0000313" key="1">
    <source>
        <dbReference type="EMBL" id="AAN86714.1"/>
    </source>
</evidence>
<reference evidence="1" key="1">
    <citation type="journal article" date="1996" name="Hum. Mol. Genet.">
        <title>Isolation of a testis-specific cDNA on chromosome 17q from a region adjacent to the breakpoint of t(12;17) observed in a patient with acampomelic campomelic dysplasia and sex reversal.</title>
        <authorList>
            <person name="Ninomiya S."/>
            <person name="Isomura M."/>
            <person name="Narahara K."/>
            <person name="Seino Y."/>
            <person name="Nakamura Y."/>
        </authorList>
    </citation>
    <scope>NUCLEOTIDE SEQUENCE</scope>
    <source>
        <tissue evidence="1">Testis</tissue>
    </source>
</reference>
<dbReference type="AlphaFoldDB" id="Q8IVH9"/>
<protein>
    <submittedName>
        <fullName evidence="1">Uncharacterized protein</fullName>
    </submittedName>
</protein>
<accession>Q8IVH9</accession>
<name>Q8IVH9_HUMAN</name>
<organism evidence="1">
    <name type="scientific">Homo sapiens</name>
    <name type="common">Human</name>
    <dbReference type="NCBI Taxonomy" id="9606"/>
    <lineage>
        <taxon>Eukaryota</taxon>
        <taxon>Metazoa</taxon>
        <taxon>Chordata</taxon>
        <taxon>Craniata</taxon>
        <taxon>Vertebrata</taxon>
        <taxon>Euteleostomi</taxon>
        <taxon>Mammalia</taxon>
        <taxon>Eutheria</taxon>
        <taxon>Euarchontoglires</taxon>
        <taxon>Primates</taxon>
        <taxon>Haplorrhini</taxon>
        <taxon>Catarrhini</taxon>
        <taxon>Hominidae</taxon>
        <taxon>Homo</taxon>
    </lineage>
</organism>
<dbReference type="EMBL" id="S83366">
    <property type="protein sequence ID" value="AAN86714.1"/>
    <property type="molecule type" value="Genomic_DNA"/>
</dbReference>
<sequence length="50" mass="5747">MLAPPPRTTIFSIITIKYVSRHFQVSPGRLKLPLVENHCSSTWHCSINIR</sequence>